<dbReference type="RefSeq" id="WP_046498647.1">
    <property type="nucleotide sequence ID" value="NZ_CGIH01000034.1"/>
</dbReference>
<dbReference type="AlphaFoldDB" id="A0A0E4GCR5"/>
<organism evidence="3 4">
    <name type="scientific">Syntrophomonas zehnderi OL-4</name>
    <dbReference type="NCBI Taxonomy" id="690567"/>
    <lineage>
        <taxon>Bacteria</taxon>
        <taxon>Bacillati</taxon>
        <taxon>Bacillota</taxon>
        <taxon>Clostridia</taxon>
        <taxon>Eubacteriales</taxon>
        <taxon>Syntrophomonadaceae</taxon>
        <taxon>Syntrophomonas</taxon>
    </lineage>
</organism>
<feature type="active site" description="Acyl-thioester intermediate" evidence="2">
    <location>
        <position position="194"/>
    </location>
</feature>
<dbReference type="STRING" id="690567.2118"/>
<sequence length="214" mass="24506">MSRKILSILCILLGLLILLYPWGKDCYLNYQQQKIMREWQKTFQQVAAEKKTSSDAFKNSRELSKARQREAEEQALRAYIAKHVEGVITIDKIGLKQPILKGVTAKNLEISVASLKNTARAGEVGNYALAGHRNYGYGRNFNRLDELQAGDIIKVENSRGQYRYEVKEKLYVSPEEVWVLQGNGQDREISLITCHPVKNPTQRLIVKGKLIQDW</sequence>
<evidence type="ECO:0000256" key="2">
    <source>
        <dbReference type="PIRSR" id="PIRSR605754-1"/>
    </source>
</evidence>
<evidence type="ECO:0000256" key="1">
    <source>
        <dbReference type="ARBA" id="ARBA00022801"/>
    </source>
</evidence>
<feature type="active site" description="Proton donor/acceptor" evidence="2">
    <location>
        <position position="132"/>
    </location>
</feature>
<dbReference type="GO" id="GO:0016787">
    <property type="term" value="F:hydrolase activity"/>
    <property type="evidence" value="ECO:0007669"/>
    <property type="project" value="UniProtKB-KW"/>
</dbReference>
<dbReference type="Proteomes" id="UP000045545">
    <property type="component" value="Unassembled WGS sequence"/>
</dbReference>
<name>A0A0E4GCR5_9FIRM</name>
<dbReference type="InterPro" id="IPR005754">
    <property type="entry name" value="Sortase"/>
</dbReference>
<keyword evidence="4" id="KW-1185">Reference proteome</keyword>
<dbReference type="Pfam" id="PF04203">
    <property type="entry name" value="Sortase"/>
    <property type="match status" value="1"/>
</dbReference>
<keyword evidence="1" id="KW-0378">Hydrolase</keyword>
<evidence type="ECO:0000313" key="4">
    <source>
        <dbReference type="Proteomes" id="UP000045545"/>
    </source>
</evidence>
<dbReference type="SUPFAM" id="SSF63817">
    <property type="entry name" value="Sortase"/>
    <property type="match status" value="1"/>
</dbReference>
<protein>
    <submittedName>
        <fullName evidence="3">Sortase domain</fullName>
    </submittedName>
</protein>
<evidence type="ECO:0000313" key="3">
    <source>
        <dbReference type="EMBL" id="CFX88766.1"/>
    </source>
</evidence>
<gene>
    <name evidence="3" type="ORF">2118</name>
</gene>
<dbReference type="OrthoDB" id="154054at2"/>
<proteinExistence type="predicted"/>
<dbReference type="InterPro" id="IPR042000">
    <property type="entry name" value="Sortase_D_2"/>
</dbReference>
<dbReference type="Gene3D" id="2.40.260.10">
    <property type="entry name" value="Sortase"/>
    <property type="match status" value="1"/>
</dbReference>
<dbReference type="InterPro" id="IPR023365">
    <property type="entry name" value="Sortase_dom-sf"/>
</dbReference>
<reference evidence="3 4" key="1">
    <citation type="submission" date="2015-03" db="EMBL/GenBank/DDBJ databases">
        <authorList>
            <person name="Murphy D."/>
        </authorList>
    </citation>
    <scope>NUCLEOTIDE SEQUENCE [LARGE SCALE GENOMIC DNA]</scope>
    <source>
        <strain evidence="3 4">OL-4</strain>
    </source>
</reference>
<accession>A0A0E4GCR5</accession>
<dbReference type="CDD" id="cd06166">
    <property type="entry name" value="Sortase_D_2"/>
    <property type="match status" value="1"/>
</dbReference>
<dbReference type="EMBL" id="CGIH01000034">
    <property type="protein sequence ID" value="CFX88766.1"/>
    <property type="molecule type" value="Genomic_DNA"/>
</dbReference>
<dbReference type="NCBIfam" id="TIGR01076">
    <property type="entry name" value="sortase_fam"/>
    <property type="match status" value="1"/>
</dbReference>